<keyword evidence="3 5" id="KW-0238">DNA-binding</keyword>
<dbReference type="InterPro" id="IPR036407">
    <property type="entry name" value="DM_DNA-bd_sf"/>
</dbReference>
<protein>
    <submittedName>
        <fullName evidence="8">DM domain-containing protein</fullName>
    </submittedName>
</protein>
<proteinExistence type="predicted"/>
<dbReference type="GO" id="GO:0007548">
    <property type="term" value="P:sex differentiation"/>
    <property type="evidence" value="ECO:0007669"/>
    <property type="project" value="TreeGrafter"/>
</dbReference>
<dbReference type="GO" id="GO:0046872">
    <property type="term" value="F:metal ion binding"/>
    <property type="evidence" value="ECO:0007669"/>
    <property type="project" value="UniProtKB-KW"/>
</dbReference>
<feature type="compositionally biased region" description="Low complexity" evidence="6">
    <location>
        <begin position="265"/>
        <end position="280"/>
    </location>
</feature>
<dbReference type="PANTHER" id="PTHR12322:SF53">
    <property type="entry name" value="DOUBLESEX-MAB RELATED 11E"/>
    <property type="match status" value="1"/>
</dbReference>
<dbReference type="PANTHER" id="PTHR12322">
    <property type="entry name" value="DOUBLESEX AND MAB-3 RELATED TRANSCRIPTION FACTOR DMRT"/>
    <property type="match status" value="1"/>
</dbReference>
<keyword evidence="4 5" id="KW-0539">Nucleus</keyword>
<keyword evidence="1 5" id="KW-0479">Metal-binding</keyword>
<feature type="region of interest" description="Disordered" evidence="6">
    <location>
        <begin position="257"/>
        <end position="280"/>
    </location>
</feature>
<keyword evidence="2 5" id="KW-0862">Zinc</keyword>
<dbReference type="GO" id="GO:0000981">
    <property type="term" value="F:DNA-binding transcription factor activity, RNA polymerase II-specific"/>
    <property type="evidence" value="ECO:0007669"/>
    <property type="project" value="TreeGrafter"/>
</dbReference>
<dbReference type="FunFam" id="4.10.1040.10:FF:000001">
    <property type="entry name" value="doublesex- and mab-3-related transcription factor 1"/>
    <property type="match status" value="1"/>
</dbReference>
<evidence type="ECO:0000256" key="2">
    <source>
        <dbReference type="ARBA" id="ARBA00022833"/>
    </source>
</evidence>
<dbReference type="PROSITE" id="PS40000">
    <property type="entry name" value="DM_1"/>
    <property type="match status" value="1"/>
</dbReference>
<organism evidence="7 8">
    <name type="scientific">Trichobilharzia regenti</name>
    <name type="common">Nasal bird schistosome</name>
    <dbReference type="NCBI Taxonomy" id="157069"/>
    <lineage>
        <taxon>Eukaryota</taxon>
        <taxon>Metazoa</taxon>
        <taxon>Spiralia</taxon>
        <taxon>Lophotrochozoa</taxon>
        <taxon>Platyhelminthes</taxon>
        <taxon>Trematoda</taxon>
        <taxon>Digenea</taxon>
        <taxon>Strigeidida</taxon>
        <taxon>Schistosomatoidea</taxon>
        <taxon>Schistosomatidae</taxon>
        <taxon>Trichobilharzia</taxon>
    </lineage>
</organism>
<dbReference type="WBParaSite" id="TREG1_15390.1">
    <property type="protein sequence ID" value="TREG1_15390.1"/>
    <property type="gene ID" value="TREG1_15390"/>
</dbReference>
<evidence type="ECO:0000313" key="7">
    <source>
        <dbReference type="Proteomes" id="UP000050795"/>
    </source>
</evidence>
<comment type="subcellular location">
    <subcellularLocation>
        <location evidence="5">Nucleus</location>
    </subcellularLocation>
</comment>
<dbReference type="GO" id="GO:0000978">
    <property type="term" value="F:RNA polymerase II cis-regulatory region sequence-specific DNA binding"/>
    <property type="evidence" value="ECO:0007669"/>
    <property type="project" value="TreeGrafter"/>
</dbReference>
<reference evidence="8" key="2">
    <citation type="submission" date="2023-11" db="UniProtKB">
        <authorList>
            <consortium name="WormBaseParasite"/>
        </authorList>
    </citation>
    <scope>IDENTIFICATION</scope>
</reference>
<evidence type="ECO:0000256" key="1">
    <source>
        <dbReference type="ARBA" id="ARBA00022723"/>
    </source>
</evidence>
<dbReference type="GO" id="GO:0005634">
    <property type="term" value="C:nucleus"/>
    <property type="evidence" value="ECO:0007669"/>
    <property type="project" value="UniProtKB-SubCell"/>
</dbReference>
<dbReference type="SMART" id="SM00301">
    <property type="entry name" value="DM"/>
    <property type="match status" value="1"/>
</dbReference>
<reference evidence="7" key="1">
    <citation type="submission" date="2022-06" db="EMBL/GenBank/DDBJ databases">
        <authorList>
            <person name="Berger JAMES D."/>
            <person name="Berger JAMES D."/>
        </authorList>
    </citation>
    <scope>NUCLEOTIDE SEQUENCE [LARGE SCALE GENOMIC DNA]</scope>
</reference>
<name>A0A183VQB0_TRIRE</name>
<dbReference type="AlphaFoldDB" id="A0A183VQB0"/>
<evidence type="ECO:0000256" key="6">
    <source>
        <dbReference type="SAM" id="MobiDB-lite"/>
    </source>
</evidence>
<dbReference type="SUPFAM" id="SSF82927">
    <property type="entry name" value="Cysteine-rich DNA binding domain, (DM domain)"/>
    <property type="match status" value="1"/>
</dbReference>
<dbReference type="InterPro" id="IPR001275">
    <property type="entry name" value="DM_DNA-bd"/>
</dbReference>
<dbReference type="PROSITE" id="PS50809">
    <property type="entry name" value="DM_2"/>
    <property type="match status" value="1"/>
</dbReference>
<accession>A0A183VQB0</accession>
<dbReference type="Pfam" id="PF00751">
    <property type="entry name" value="DM"/>
    <property type="match status" value="1"/>
</dbReference>
<keyword evidence="7" id="KW-1185">Reference proteome</keyword>
<dbReference type="Gene3D" id="4.10.1040.10">
    <property type="entry name" value="DM DNA-binding domain"/>
    <property type="match status" value="1"/>
</dbReference>
<dbReference type="OrthoDB" id="6162476at2759"/>
<evidence type="ECO:0000256" key="4">
    <source>
        <dbReference type="ARBA" id="ARBA00023242"/>
    </source>
</evidence>
<evidence type="ECO:0000256" key="3">
    <source>
        <dbReference type="ARBA" id="ARBA00023125"/>
    </source>
</evidence>
<dbReference type="Proteomes" id="UP000050795">
    <property type="component" value="Unassembled WGS sequence"/>
</dbReference>
<feature type="DNA-binding region" description="DM" evidence="5">
    <location>
        <begin position="61"/>
        <end position="108"/>
    </location>
</feature>
<evidence type="ECO:0000256" key="5">
    <source>
        <dbReference type="PROSITE-ProRule" id="PRU00070"/>
    </source>
</evidence>
<sequence>MQSNMTETLPVILNPLTNIDSPTVRHIAKLIKSTRNAAALKTNNADISNNQSHIGLRRPKCARCRNHGLIAWVKGHKRNCMYRDCKCPQCILIVERQRVMAAQVALKRRQAVEDVIVMDWQRFNGQSKDNSNNNTNNETFNHLIANQSSKNSINQYNYYLDYLNHQIDNKGEMIYSQENKYAPVIVSDGPVNNKKENPVDLNPITTLNGLTTDMMHNSVKSAFNNINSTTTTTNNNDMHSNEVNSSITISSILHNENPERPAAESSPIMKQSSSLSISTLSPKRHEESFSLLSSSPSSLSSHQLSCMNRNIIIQQQQQGYQVQQRRHQLEHQNYGESPVINYFCNSTNATLNSFQEPAKLLSNLFAYLPKPSDLLKQSSYDSVSLSNNYIHQYSQYIGQLNTMANNNNNNRSIETNLSCYTATETPITPSPSSSAQRSSFSNTDQVLLDNYANFPIQQSSTITGDRSINSVTAGIPSSSTLMPSFKEIYKYTAQKNT</sequence>
<evidence type="ECO:0000313" key="8">
    <source>
        <dbReference type="WBParaSite" id="TREG1_15390.1"/>
    </source>
</evidence>
<dbReference type="InterPro" id="IPR026607">
    <property type="entry name" value="DMRT"/>
</dbReference>